<reference evidence="1 2" key="1">
    <citation type="journal article" date="2015" name="Genome Biol. Evol.">
        <title>Comparative Genomics of a Bacterivorous Green Alga Reveals Evolutionary Causalities and Consequences of Phago-Mixotrophic Mode of Nutrition.</title>
        <authorList>
            <person name="Burns J.A."/>
            <person name="Paasch A."/>
            <person name="Narechania A."/>
            <person name="Kim E."/>
        </authorList>
    </citation>
    <scope>NUCLEOTIDE SEQUENCE [LARGE SCALE GENOMIC DNA]</scope>
    <source>
        <strain evidence="1 2">PLY_AMNH</strain>
    </source>
</reference>
<dbReference type="AlphaFoldDB" id="A0AAE0C3H6"/>
<dbReference type="EMBL" id="LGRX02029246">
    <property type="protein sequence ID" value="KAK3247069.1"/>
    <property type="molecule type" value="Genomic_DNA"/>
</dbReference>
<accession>A0AAE0C3H6</accession>
<proteinExistence type="predicted"/>
<gene>
    <name evidence="1" type="ORF">CYMTET_43421</name>
</gene>
<keyword evidence="2" id="KW-1185">Reference proteome</keyword>
<name>A0AAE0C3H6_9CHLO</name>
<dbReference type="Proteomes" id="UP001190700">
    <property type="component" value="Unassembled WGS sequence"/>
</dbReference>
<sequence>MSVRVPAGVSLPNGDCFMDDMAPDAVPPAFLIALGQIGDEDWPAFRFEPALIPSFAGDNSAGTTIEDARQQLMCRHLHPRRIDTPALARFESSCSRSAPVRRSAF</sequence>
<evidence type="ECO:0000313" key="2">
    <source>
        <dbReference type="Proteomes" id="UP001190700"/>
    </source>
</evidence>
<organism evidence="1 2">
    <name type="scientific">Cymbomonas tetramitiformis</name>
    <dbReference type="NCBI Taxonomy" id="36881"/>
    <lineage>
        <taxon>Eukaryota</taxon>
        <taxon>Viridiplantae</taxon>
        <taxon>Chlorophyta</taxon>
        <taxon>Pyramimonadophyceae</taxon>
        <taxon>Pyramimonadales</taxon>
        <taxon>Pyramimonadaceae</taxon>
        <taxon>Cymbomonas</taxon>
    </lineage>
</organism>
<protein>
    <submittedName>
        <fullName evidence="1">Uncharacterized protein</fullName>
    </submittedName>
</protein>
<evidence type="ECO:0000313" key="1">
    <source>
        <dbReference type="EMBL" id="KAK3247069.1"/>
    </source>
</evidence>
<comment type="caution">
    <text evidence="1">The sequence shown here is derived from an EMBL/GenBank/DDBJ whole genome shotgun (WGS) entry which is preliminary data.</text>
</comment>